<comment type="caution">
    <text evidence="2">The sequence shown here is derived from an EMBL/GenBank/DDBJ whole genome shotgun (WGS) entry which is preliminary data.</text>
</comment>
<keyword evidence="1" id="KW-0472">Membrane</keyword>
<evidence type="ECO:0000313" key="2">
    <source>
        <dbReference type="EMBL" id="RXS61211.1"/>
    </source>
</evidence>
<feature type="transmembrane region" description="Helical" evidence="1">
    <location>
        <begin position="103"/>
        <end position="128"/>
    </location>
</feature>
<feature type="transmembrane region" description="Helical" evidence="1">
    <location>
        <begin position="189"/>
        <end position="207"/>
    </location>
</feature>
<accession>A0A4Q1QXY4</accession>
<dbReference type="EMBL" id="SDIF01000106">
    <property type="protein sequence ID" value="RXS61211.1"/>
    <property type="molecule type" value="Genomic_DNA"/>
</dbReference>
<feature type="transmembrane region" description="Helical" evidence="1">
    <location>
        <begin position="27"/>
        <end position="52"/>
    </location>
</feature>
<keyword evidence="1" id="KW-1133">Transmembrane helix</keyword>
<protein>
    <submittedName>
        <fullName evidence="2">Uncharacterized protein</fullName>
    </submittedName>
</protein>
<dbReference type="Proteomes" id="UP000289482">
    <property type="component" value="Unassembled WGS sequence"/>
</dbReference>
<feature type="transmembrane region" description="Helical" evidence="1">
    <location>
        <begin position="234"/>
        <end position="255"/>
    </location>
</feature>
<feature type="transmembrane region" description="Helical" evidence="1">
    <location>
        <begin position="267"/>
        <end position="287"/>
    </location>
</feature>
<reference evidence="2 3" key="1">
    <citation type="submission" date="2019-01" db="EMBL/GenBank/DDBJ databases">
        <title>Draft genome sequences of the type strain Streptomyces sioyaensis DSM 40032 and its novel strain, TM32, a thermotolerant antibiotics-producing actinobacterium.</title>
        <authorList>
            <person name="Nakaew N."/>
            <person name="Lumyong S."/>
            <person name="Sloan W.T."/>
            <person name="Sungthong R."/>
        </authorList>
    </citation>
    <scope>NUCLEOTIDE SEQUENCE [LARGE SCALE GENOMIC DNA]</scope>
    <source>
        <strain evidence="2 3">DSM 40032</strain>
    </source>
</reference>
<keyword evidence="3" id="KW-1185">Reference proteome</keyword>
<organism evidence="2 3">
    <name type="scientific">Streptomyces sioyaensis</name>
    <dbReference type="NCBI Taxonomy" id="67364"/>
    <lineage>
        <taxon>Bacteria</taxon>
        <taxon>Bacillati</taxon>
        <taxon>Actinomycetota</taxon>
        <taxon>Actinomycetes</taxon>
        <taxon>Kitasatosporales</taxon>
        <taxon>Streptomycetaceae</taxon>
        <taxon>Streptomyces</taxon>
    </lineage>
</organism>
<feature type="transmembrane region" description="Helical" evidence="1">
    <location>
        <begin position="140"/>
        <end position="160"/>
    </location>
</feature>
<proteinExistence type="predicted"/>
<feature type="transmembrane region" description="Helical" evidence="1">
    <location>
        <begin position="299"/>
        <end position="321"/>
    </location>
</feature>
<name>A0A4Q1QXY4_9ACTN</name>
<evidence type="ECO:0000256" key="1">
    <source>
        <dbReference type="SAM" id="Phobius"/>
    </source>
</evidence>
<feature type="transmembrane region" description="Helical" evidence="1">
    <location>
        <begin position="79"/>
        <end position="96"/>
    </location>
</feature>
<sequence>MVMQDGGTVDVRPGPDPGRAAPEHRDAYLLTGLCLALYAGALLAWTVCGIVQGDGSAWDFIEGLFNPGSAAAPSLLGPYEWAFTAAFLVIAGLALARRRLARSAALLSGFLLLAASLREGVGLCHAAYRHEYSNDPLGSWALATRGLGLVVALVVLCVMFPATERWRSARPAGRSAPAPEADWRRSSRICGVLFLLMGLARLGWVVADLTAADADALRYLRDAVDGSVLGTLDMSASAAFTTLGSVLVLLVLGVLAFRGRREVRGALLVFAAMELYLTVRTVVWLTVTDFFNQSVETTAGALSMATTAYGLAAMTSVVVLATGRGFGPYGGVRAEGFRTPAVGRNGGV</sequence>
<evidence type="ECO:0000313" key="3">
    <source>
        <dbReference type="Proteomes" id="UP000289482"/>
    </source>
</evidence>
<gene>
    <name evidence="2" type="ORF">EST54_26870</name>
</gene>
<keyword evidence="1" id="KW-0812">Transmembrane</keyword>
<dbReference type="AlphaFoldDB" id="A0A4Q1QXY4"/>